<evidence type="ECO:0000313" key="2">
    <source>
        <dbReference type="Proteomes" id="UP000008370"/>
    </source>
</evidence>
<organism evidence="1 2">
    <name type="scientific">Phanerochaete carnosa (strain HHB-10118-sp)</name>
    <name type="common">White-rot fungus</name>
    <name type="synonym">Peniophora carnosa</name>
    <dbReference type="NCBI Taxonomy" id="650164"/>
    <lineage>
        <taxon>Eukaryota</taxon>
        <taxon>Fungi</taxon>
        <taxon>Dikarya</taxon>
        <taxon>Basidiomycota</taxon>
        <taxon>Agaricomycotina</taxon>
        <taxon>Agaricomycetes</taxon>
        <taxon>Polyporales</taxon>
        <taxon>Phanerochaetaceae</taxon>
        <taxon>Phanerochaete</taxon>
    </lineage>
</organism>
<dbReference type="HOGENOM" id="CLU_2628634_0_0_1"/>
<dbReference type="GeneID" id="18918955"/>
<accession>K5VUR9</accession>
<proteinExistence type="predicted"/>
<protein>
    <submittedName>
        <fullName evidence="1">Uncharacterized protein</fullName>
    </submittedName>
</protein>
<dbReference type="KEGG" id="pco:PHACADRAFT_264906"/>
<dbReference type="AlphaFoldDB" id="K5VUR9"/>
<name>K5VUR9_PHACS</name>
<keyword evidence="2" id="KW-1185">Reference proteome</keyword>
<dbReference type="EMBL" id="JH930479">
    <property type="protein sequence ID" value="EKM50294.1"/>
    <property type="molecule type" value="Genomic_DNA"/>
</dbReference>
<dbReference type="Proteomes" id="UP000008370">
    <property type="component" value="Unassembled WGS sequence"/>
</dbReference>
<sequence length="80" mass="8758">MHQIKACVRPPLNIRSHECSTPYTSDELTAIARDNIEVNMSVVCNFGQEFATLSEFVRQSLGILALGQCSTGKCEVDSVP</sequence>
<evidence type="ECO:0000313" key="1">
    <source>
        <dbReference type="EMBL" id="EKM50294.1"/>
    </source>
</evidence>
<gene>
    <name evidence="1" type="ORF">PHACADRAFT_264906</name>
</gene>
<reference evidence="1 2" key="1">
    <citation type="journal article" date="2012" name="BMC Genomics">
        <title>Comparative genomics of the white-rot fungi, Phanerochaete carnosa and P. chrysosporium, to elucidate the genetic basis of the distinct wood types they colonize.</title>
        <authorList>
            <person name="Suzuki H."/>
            <person name="MacDonald J."/>
            <person name="Syed K."/>
            <person name="Salamov A."/>
            <person name="Hori C."/>
            <person name="Aerts A."/>
            <person name="Henrissat B."/>
            <person name="Wiebenga A."/>
            <person name="vanKuyk P.A."/>
            <person name="Barry K."/>
            <person name="Lindquist E."/>
            <person name="LaButti K."/>
            <person name="Lapidus A."/>
            <person name="Lucas S."/>
            <person name="Coutinho P."/>
            <person name="Gong Y."/>
            <person name="Samejima M."/>
            <person name="Mahadevan R."/>
            <person name="Abou-Zaid M."/>
            <person name="de Vries R.P."/>
            <person name="Igarashi K."/>
            <person name="Yadav J.S."/>
            <person name="Grigoriev I.V."/>
            <person name="Master E.R."/>
        </authorList>
    </citation>
    <scope>NUCLEOTIDE SEQUENCE [LARGE SCALE GENOMIC DNA]</scope>
    <source>
        <strain evidence="1 2">HHB-10118-sp</strain>
    </source>
</reference>
<dbReference type="InParanoid" id="K5VUR9"/>
<feature type="non-terminal residue" evidence="1">
    <location>
        <position position="80"/>
    </location>
</feature>
<dbReference type="RefSeq" id="XP_007401477.1">
    <property type="nucleotide sequence ID" value="XM_007401415.1"/>
</dbReference>